<keyword evidence="9" id="KW-0807">Transducer</keyword>
<evidence type="ECO:0000313" key="12">
    <source>
        <dbReference type="EMBL" id="PFH48843.1"/>
    </source>
</evidence>
<dbReference type="GO" id="GO:0005886">
    <property type="term" value="C:plasma membrane"/>
    <property type="evidence" value="ECO:0007669"/>
    <property type="project" value="TreeGrafter"/>
</dbReference>
<evidence type="ECO:0000256" key="5">
    <source>
        <dbReference type="ARBA" id="ARBA00022989"/>
    </source>
</evidence>
<evidence type="ECO:0000256" key="8">
    <source>
        <dbReference type="ARBA" id="ARBA00023170"/>
    </source>
</evidence>
<feature type="transmembrane region" description="Helical" evidence="11">
    <location>
        <begin position="110"/>
        <end position="129"/>
    </location>
</feature>
<dbReference type="GO" id="GO:0004932">
    <property type="term" value="F:mating-type factor pheromone receptor activity"/>
    <property type="evidence" value="ECO:0007669"/>
    <property type="project" value="InterPro"/>
</dbReference>
<sequence>MHPELPIVSYISAILVILPLVWEWGQDNVVMISFAAPLIVCNIFDGTNAIIWGDKVRVIAPVWCDIGTKILIGGTVALPGSCCLLNMRLAKYSSRNPLNRSRFWRIGEKVIEIICLNYPPFYIGYHYVVQDHRFDIVEDIGCGPVIYPSIPAVFLMWVPPLSFLVGSWIFLLFNLRNVWRIRYSLGKHLQEKSGSTLFASRFLRLMSLGIVLSGWATAVLVFRMWFTMKDGLKPWPGIRKLHHNFGFIGQLTSDAVPAKDLRLIFLTYWIIPITAILLSGHFLYGEDAKQQYIAFGYRMQNRFERLGRFLTCRRQRKTLPHKQPSADSSALTLRNTESKDSREGKSAASSVTPTSSFGRSVETVHPV</sequence>
<keyword evidence="8" id="KW-0675">Receptor</keyword>
<keyword evidence="7 11" id="KW-0472">Membrane</keyword>
<organism evidence="12 13">
    <name type="scientific">Amanita thiersii Skay4041</name>
    <dbReference type="NCBI Taxonomy" id="703135"/>
    <lineage>
        <taxon>Eukaryota</taxon>
        <taxon>Fungi</taxon>
        <taxon>Dikarya</taxon>
        <taxon>Basidiomycota</taxon>
        <taxon>Agaricomycotina</taxon>
        <taxon>Agaricomycetes</taxon>
        <taxon>Agaricomycetidae</taxon>
        <taxon>Agaricales</taxon>
        <taxon>Pluteineae</taxon>
        <taxon>Amanitaceae</taxon>
        <taxon>Amanita</taxon>
    </lineage>
</organism>
<dbReference type="AlphaFoldDB" id="A0A2A9NME4"/>
<evidence type="ECO:0000256" key="4">
    <source>
        <dbReference type="ARBA" id="ARBA00022692"/>
    </source>
</evidence>
<evidence type="ECO:0000256" key="6">
    <source>
        <dbReference type="ARBA" id="ARBA00023040"/>
    </source>
</evidence>
<dbReference type="Pfam" id="PF02076">
    <property type="entry name" value="STE3"/>
    <property type="match status" value="1"/>
</dbReference>
<evidence type="ECO:0000313" key="13">
    <source>
        <dbReference type="Proteomes" id="UP000242287"/>
    </source>
</evidence>
<dbReference type="GO" id="GO:0000750">
    <property type="term" value="P:pheromone-dependent signal transduction involved in conjugation with cellular fusion"/>
    <property type="evidence" value="ECO:0007669"/>
    <property type="project" value="TreeGrafter"/>
</dbReference>
<keyword evidence="5 11" id="KW-1133">Transmembrane helix</keyword>
<name>A0A2A9NME4_9AGAR</name>
<gene>
    <name evidence="12" type="ORF">AMATHDRAFT_5425</name>
</gene>
<evidence type="ECO:0000256" key="10">
    <source>
        <dbReference type="SAM" id="MobiDB-lite"/>
    </source>
</evidence>
<dbReference type="OrthoDB" id="2874149at2759"/>
<keyword evidence="4 11" id="KW-0812">Transmembrane</keyword>
<feature type="transmembrane region" description="Helical" evidence="11">
    <location>
        <begin position="202"/>
        <end position="226"/>
    </location>
</feature>
<keyword evidence="6" id="KW-0297">G-protein coupled receptor</keyword>
<dbReference type="PANTHER" id="PTHR28097">
    <property type="entry name" value="PHEROMONE A FACTOR RECEPTOR"/>
    <property type="match status" value="1"/>
</dbReference>
<evidence type="ECO:0000256" key="1">
    <source>
        <dbReference type="ARBA" id="ARBA00004141"/>
    </source>
</evidence>
<proteinExistence type="inferred from homology"/>
<feature type="transmembrane region" description="Helical" evidence="11">
    <location>
        <begin position="29"/>
        <end position="50"/>
    </location>
</feature>
<keyword evidence="13" id="KW-1185">Reference proteome</keyword>
<accession>A0A2A9NME4</accession>
<feature type="region of interest" description="Disordered" evidence="10">
    <location>
        <begin position="317"/>
        <end position="367"/>
    </location>
</feature>
<dbReference type="Proteomes" id="UP000242287">
    <property type="component" value="Unassembled WGS sequence"/>
</dbReference>
<feature type="transmembrane region" description="Helical" evidence="11">
    <location>
        <begin position="149"/>
        <end position="173"/>
    </location>
</feature>
<evidence type="ECO:0000256" key="7">
    <source>
        <dbReference type="ARBA" id="ARBA00023136"/>
    </source>
</evidence>
<feature type="compositionally biased region" description="Polar residues" evidence="10">
    <location>
        <begin position="347"/>
        <end position="358"/>
    </location>
</feature>
<evidence type="ECO:0000256" key="11">
    <source>
        <dbReference type="SAM" id="Phobius"/>
    </source>
</evidence>
<dbReference type="PANTHER" id="PTHR28097:SF1">
    <property type="entry name" value="PHEROMONE A FACTOR RECEPTOR"/>
    <property type="match status" value="1"/>
</dbReference>
<comment type="similarity">
    <text evidence="2">Belongs to the G-protein coupled receptor 4 family.</text>
</comment>
<feature type="transmembrane region" description="Helical" evidence="11">
    <location>
        <begin position="70"/>
        <end position="89"/>
    </location>
</feature>
<keyword evidence="3" id="KW-0589">Pheromone response</keyword>
<feature type="transmembrane region" description="Helical" evidence="11">
    <location>
        <begin position="6"/>
        <end position="22"/>
    </location>
</feature>
<dbReference type="InterPro" id="IPR001499">
    <property type="entry name" value="GPCR_STE3"/>
</dbReference>
<evidence type="ECO:0000256" key="2">
    <source>
        <dbReference type="ARBA" id="ARBA00011085"/>
    </source>
</evidence>
<feature type="compositionally biased region" description="Basic and acidic residues" evidence="10">
    <location>
        <begin position="336"/>
        <end position="345"/>
    </location>
</feature>
<feature type="compositionally biased region" description="Polar residues" evidence="10">
    <location>
        <begin position="325"/>
        <end position="335"/>
    </location>
</feature>
<feature type="transmembrane region" description="Helical" evidence="11">
    <location>
        <begin position="263"/>
        <end position="284"/>
    </location>
</feature>
<dbReference type="EMBL" id="KZ302048">
    <property type="protein sequence ID" value="PFH48843.1"/>
    <property type="molecule type" value="Genomic_DNA"/>
</dbReference>
<protein>
    <submittedName>
        <fullName evidence="12">Uncharacterized protein</fullName>
    </submittedName>
</protein>
<comment type="subcellular location">
    <subcellularLocation>
        <location evidence="1">Membrane</location>
        <topology evidence="1">Multi-pass membrane protein</topology>
    </subcellularLocation>
</comment>
<dbReference type="PRINTS" id="PR00899">
    <property type="entry name" value="GPCRSTE3"/>
</dbReference>
<reference evidence="12 13" key="1">
    <citation type="submission" date="2014-02" db="EMBL/GenBank/DDBJ databases">
        <title>Transposable element dynamics among asymbiotic and ectomycorrhizal Amanita fungi.</title>
        <authorList>
            <consortium name="DOE Joint Genome Institute"/>
            <person name="Hess J."/>
            <person name="Skrede I."/>
            <person name="Wolfe B."/>
            <person name="LaButti K."/>
            <person name="Ohm R.A."/>
            <person name="Grigoriev I.V."/>
            <person name="Pringle A."/>
        </authorList>
    </citation>
    <scope>NUCLEOTIDE SEQUENCE [LARGE SCALE GENOMIC DNA]</scope>
    <source>
        <strain evidence="12 13">SKay4041</strain>
    </source>
</reference>
<evidence type="ECO:0000256" key="3">
    <source>
        <dbReference type="ARBA" id="ARBA00022507"/>
    </source>
</evidence>
<evidence type="ECO:0000256" key="9">
    <source>
        <dbReference type="ARBA" id="ARBA00023224"/>
    </source>
</evidence>